<dbReference type="EMBL" id="CP061281">
    <property type="protein sequence ID" value="QNS07571.1"/>
    <property type="molecule type" value="Genomic_DNA"/>
</dbReference>
<evidence type="ECO:0000313" key="3">
    <source>
        <dbReference type="Proteomes" id="UP000516428"/>
    </source>
</evidence>
<dbReference type="Pfam" id="PF01370">
    <property type="entry name" value="Epimerase"/>
    <property type="match status" value="1"/>
</dbReference>
<name>A0A7H1BFR6_9ACTN</name>
<proteinExistence type="predicted"/>
<dbReference type="Proteomes" id="UP000516428">
    <property type="component" value="Chromosome"/>
</dbReference>
<dbReference type="InterPro" id="IPR036291">
    <property type="entry name" value="NAD(P)-bd_dom_sf"/>
</dbReference>
<dbReference type="InterPro" id="IPR050177">
    <property type="entry name" value="Lipid_A_modif_metabolic_enz"/>
</dbReference>
<sequence length="345" mass="37297">MKTALVIGGAGQIGRPAVRALAEDGWAVTAASLSGNRDAAWPDEVRSVRLDRDDDAALAALVGDGVDVVVDMVAFEPRHGRQLAALAGRIGSAVVVSSGAVYEDEQGRGFATQEEPDGMPVYPVPIPETWRTVAPADEGYGPRKVRIEQDLLALGEKLPTTVIRASAVHGPHCRTPRELYFVKRNLDGRRTRVLAYRGESRFHPASVYNLAELVRLSARRPGSRVLNGADPDSPTVAEIGAMIDALMDVETETVLLDGAPPAPTVGDNPWGMPNPVLMDMTAAREELGYTPVTTYAQALPETVEWLTRRLAEEPDWTVGFPKMVRNYTTGLFDYAAEDAWLASRG</sequence>
<protein>
    <submittedName>
        <fullName evidence="2">NAD(P)-dependent oxidoreductase</fullName>
    </submittedName>
</protein>
<gene>
    <name evidence="2" type="ORF">IAG42_30845</name>
</gene>
<dbReference type="PANTHER" id="PTHR43245:SF13">
    <property type="entry name" value="UDP-D-APIOSE_UDP-D-XYLOSE SYNTHASE 2"/>
    <property type="match status" value="1"/>
</dbReference>
<dbReference type="SUPFAM" id="SSF51735">
    <property type="entry name" value="NAD(P)-binding Rossmann-fold domains"/>
    <property type="match status" value="1"/>
</dbReference>
<evidence type="ECO:0000313" key="2">
    <source>
        <dbReference type="EMBL" id="QNS07571.1"/>
    </source>
</evidence>
<keyword evidence="3" id="KW-1185">Reference proteome</keyword>
<feature type="domain" description="NAD-dependent epimerase/dehydratase" evidence="1">
    <location>
        <begin position="4"/>
        <end position="83"/>
    </location>
</feature>
<evidence type="ECO:0000259" key="1">
    <source>
        <dbReference type="Pfam" id="PF01370"/>
    </source>
</evidence>
<dbReference type="KEGG" id="sxn:IAG42_30845"/>
<organism evidence="2 3">
    <name type="scientific">Streptomyces xanthii</name>
    <dbReference type="NCBI Taxonomy" id="2768069"/>
    <lineage>
        <taxon>Bacteria</taxon>
        <taxon>Bacillati</taxon>
        <taxon>Actinomycetota</taxon>
        <taxon>Actinomycetes</taxon>
        <taxon>Kitasatosporales</taxon>
        <taxon>Streptomycetaceae</taxon>
        <taxon>Streptomyces</taxon>
    </lineage>
</organism>
<reference evidence="2 3" key="1">
    <citation type="submission" date="2020-09" db="EMBL/GenBank/DDBJ databases">
        <title>A novel species.</title>
        <authorList>
            <person name="Gao J."/>
        </authorList>
    </citation>
    <scope>NUCLEOTIDE SEQUENCE [LARGE SCALE GENOMIC DNA]</scope>
    <source>
        <strain evidence="2 3">CRXT-Y-14</strain>
    </source>
</reference>
<accession>A0A7H1BFR6</accession>
<dbReference type="InterPro" id="IPR001509">
    <property type="entry name" value="Epimerase_deHydtase"/>
</dbReference>
<dbReference type="RefSeq" id="WP_188340234.1">
    <property type="nucleotide sequence ID" value="NZ_CP061281.1"/>
</dbReference>
<dbReference type="Gene3D" id="3.40.50.720">
    <property type="entry name" value="NAD(P)-binding Rossmann-like Domain"/>
    <property type="match status" value="1"/>
</dbReference>
<dbReference type="AlphaFoldDB" id="A0A7H1BFR6"/>
<dbReference type="PANTHER" id="PTHR43245">
    <property type="entry name" value="BIFUNCTIONAL POLYMYXIN RESISTANCE PROTEIN ARNA"/>
    <property type="match status" value="1"/>
</dbReference>